<comment type="caution">
    <text evidence="6">The sequence shown here is derived from an EMBL/GenBank/DDBJ whole genome shotgun (WGS) entry which is preliminary data.</text>
</comment>
<dbReference type="Pfam" id="PF00440">
    <property type="entry name" value="TetR_N"/>
    <property type="match status" value="1"/>
</dbReference>
<feature type="DNA-binding region" description="H-T-H motif" evidence="4">
    <location>
        <begin position="32"/>
        <end position="51"/>
    </location>
</feature>
<dbReference type="PROSITE" id="PS50977">
    <property type="entry name" value="HTH_TETR_2"/>
    <property type="match status" value="1"/>
</dbReference>
<feature type="domain" description="HTH tetR-type" evidence="5">
    <location>
        <begin position="9"/>
        <end position="69"/>
    </location>
</feature>
<dbReference type="EMBL" id="JAPNUD010000218">
    <property type="protein sequence ID" value="MDA0646716.1"/>
    <property type="molecule type" value="Genomic_DNA"/>
</dbReference>
<keyword evidence="1" id="KW-0805">Transcription regulation</keyword>
<evidence type="ECO:0000256" key="4">
    <source>
        <dbReference type="PROSITE-ProRule" id="PRU00335"/>
    </source>
</evidence>
<dbReference type="InterPro" id="IPR001647">
    <property type="entry name" value="HTH_TetR"/>
</dbReference>
<name>A0ABT4TB06_9ACTN</name>
<sequence>MGLRERKKEKTRVALLDAALDLFLEQGYDSTPIDQIAEAVEVSPRTFFRYFTSKEHLILWLHDQVEETMLEVLADRPADEPPFVSMTHALRAQLRTMEYATPDDVARFLKVRRLLDTTPHLAHSTFARAVESERRLVEAIAARQGVDPYESPLPHLVVTFVMAAMRIGFTCPADPPDLQKIVRRMEETLQLVERSLRPGWDA</sequence>
<dbReference type="PANTHER" id="PTHR30055:SF234">
    <property type="entry name" value="HTH-TYPE TRANSCRIPTIONAL REGULATOR BETI"/>
    <property type="match status" value="1"/>
</dbReference>
<dbReference type="RefSeq" id="WP_148033882.1">
    <property type="nucleotide sequence ID" value="NZ_BAABFD010000003.1"/>
</dbReference>
<keyword evidence="3" id="KW-0804">Transcription</keyword>
<evidence type="ECO:0000313" key="7">
    <source>
        <dbReference type="Proteomes" id="UP001212498"/>
    </source>
</evidence>
<dbReference type="Pfam" id="PF17754">
    <property type="entry name" value="TetR_C_14"/>
    <property type="match status" value="1"/>
</dbReference>
<evidence type="ECO:0000256" key="3">
    <source>
        <dbReference type="ARBA" id="ARBA00023163"/>
    </source>
</evidence>
<accession>A0ABT4TB06</accession>
<dbReference type="SUPFAM" id="SSF46689">
    <property type="entry name" value="Homeodomain-like"/>
    <property type="match status" value="1"/>
</dbReference>
<keyword evidence="7" id="KW-1185">Reference proteome</keyword>
<evidence type="ECO:0000313" key="6">
    <source>
        <dbReference type="EMBL" id="MDA0646716.1"/>
    </source>
</evidence>
<dbReference type="InterPro" id="IPR041347">
    <property type="entry name" value="MftR_C"/>
</dbReference>
<dbReference type="Proteomes" id="UP001212498">
    <property type="component" value="Unassembled WGS sequence"/>
</dbReference>
<dbReference type="PRINTS" id="PR00455">
    <property type="entry name" value="HTHTETR"/>
</dbReference>
<evidence type="ECO:0000256" key="2">
    <source>
        <dbReference type="ARBA" id="ARBA00023125"/>
    </source>
</evidence>
<reference evidence="6 7" key="1">
    <citation type="submission" date="2022-11" db="EMBL/GenBank/DDBJ databases">
        <title>Nonomuraea corallina sp. nov., a new species of the genus Nonomuraea isolated from sea side sediment in Thai sea.</title>
        <authorList>
            <person name="Ngamcharungchit C."/>
            <person name="Matsumoto A."/>
            <person name="Suriyachadkun C."/>
            <person name="Panbangred W."/>
            <person name="Inahashi Y."/>
            <person name="Intra B."/>
        </authorList>
    </citation>
    <scope>NUCLEOTIDE SEQUENCE [LARGE SCALE GENOMIC DNA]</scope>
    <source>
        <strain evidence="6 7">DSM 43553</strain>
    </source>
</reference>
<evidence type="ECO:0000259" key="5">
    <source>
        <dbReference type="PROSITE" id="PS50977"/>
    </source>
</evidence>
<dbReference type="PANTHER" id="PTHR30055">
    <property type="entry name" value="HTH-TYPE TRANSCRIPTIONAL REGULATOR RUTR"/>
    <property type="match status" value="1"/>
</dbReference>
<dbReference type="InterPro" id="IPR009057">
    <property type="entry name" value="Homeodomain-like_sf"/>
</dbReference>
<keyword evidence="2 4" id="KW-0238">DNA-binding</keyword>
<dbReference type="Gene3D" id="1.10.357.10">
    <property type="entry name" value="Tetracycline Repressor, domain 2"/>
    <property type="match status" value="1"/>
</dbReference>
<dbReference type="InterPro" id="IPR050109">
    <property type="entry name" value="HTH-type_TetR-like_transc_reg"/>
</dbReference>
<evidence type="ECO:0000256" key="1">
    <source>
        <dbReference type="ARBA" id="ARBA00023015"/>
    </source>
</evidence>
<proteinExistence type="predicted"/>
<organism evidence="6 7">
    <name type="scientific">Nonomuraea ferruginea</name>
    <dbReference type="NCBI Taxonomy" id="46174"/>
    <lineage>
        <taxon>Bacteria</taxon>
        <taxon>Bacillati</taxon>
        <taxon>Actinomycetota</taxon>
        <taxon>Actinomycetes</taxon>
        <taxon>Streptosporangiales</taxon>
        <taxon>Streptosporangiaceae</taxon>
        <taxon>Nonomuraea</taxon>
    </lineage>
</organism>
<protein>
    <submittedName>
        <fullName evidence="6">TetR family transcriptional regulator</fullName>
    </submittedName>
</protein>
<gene>
    <name evidence="6" type="ORF">OUY24_39340</name>
</gene>